<reference evidence="2" key="1">
    <citation type="submission" date="2016-10" db="EMBL/GenBank/DDBJ databases">
        <authorList>
            <person name="Varghese N."/>
            <person name="Submissions S."/>
        </authorList>
    </citation>
    <scope>NUCLEOTIDE SEQUENCE [LARGE SCALE GENOMIC DNA]</scope>
    <source>
        <strain evidence="2">CGMCC 4.5579</strain>
    </source>
</reference>
<sequence length="67" mass="6809">MRGVVQDGVEPGCLILATGTEQYLLLGAGGAMAKPGAEVVVTGRVEPDTLTTCQQGVPLAVTDVRPT</sequence>
<protein>
    <submittedName>
        <fullName evidence="1">Uncharacterized protein</fullName>
    </submittedName>
</protein>
<gene>
    <name evidence="1" type="ORF">SAMN05421810_11070</name>
</gene>
<evidence type="ECO:0000313" key="1">
    <source>
        <dbReference type="EMBL" id="SFQ58926.1"/>
    </source>
</evidence>
<keyword evidence="2" id="KW-1185">Reference proteome</keyword>
<evidence type="ECO:0000313" key="2">
    <source>
        <dbReference type="Proteomes" id="UP000198727"/>
    </source>
</evidence>
<dbReference type="EMBL" id="FOWW01000010">
    <property type="protein sequence ID" value="SFQ58926.1"/>
    <property type="molecule type" value="Genomic_DNA"/>
</dbReference>
<dbReference type="Proteomes" id="UP000198727">
    <property type="component" value="Unassembled WGS sequence"/>
</dbReference>
<accession>A0A1I5ZR24</accession>
<dbReference type="AlphaFoldDB" id="A0A1I5ZR24"/>
<name>A0A1I5ZR24_9PSEU</name>
<proteinExistence type="predicted"/>
<organism evidence="1 2">
    <name type="scientific">Amycolatopsis arida</name>
    <dbReference type="NCBI Taxonomy" id="587909"/>
    <lineage>
        <taxon>Bacteria</taxon>
        <taxon>Bacillati</taxon>
        <taxon>Actinomycetota</taxon>
        <taxon>Actinomycetes</taxon>
        <taxon>Pseudonocardiales</taxon>
        <taxon>Pseudonocardiaceae</taxon>
        <taxon>Amycolatopsis</taxon>
    </lineage>
</organism>